<reference evidence="5 6" key="2">
    <citation type="journal article" date="2011" name="J. Antibiot.">
        <title>Furaquinocins I and J: novel polyketide isoprenoid hybrid compounds from Streptomyces reveromyceticus SN-593.</title>
        <authorList>
            <person name="Panthee S."/>
            <person name="Takahashi S."/>
            <person name="Takagi H."/>
            <person name="Nogawa T."/>
            <person name="Oowada E."/>
            <person name="Uramoto M."/>
            <person name="Osada H."/>
        </authorList>
    </citation>
    <scope>NUCLEOTIDE SEQUENCE [LARGE SCALE GENOMIC DNA]</scope>
    <source>
        <strain evidence="5 6">SN-593</strain>
    </source>
</reference>
<keyword evidence="6" id="KW-1185">Reference proteome</keyword>
<dbReference type="KEGG" id="arev:RVR_2601"/>
<protein>
    <recommendedName>
        <fullName evidence="4">Htaa domain-containing protein</fullName>
    </recommendedName>
</protein>
<gene>
    <name evidence="5" type="ORF">RVR_2601</name>
</gene>
<dbReference type="EMBL" id="AP018365">
    <property type="protein sequence ID" value="BBA97039.1"/>
    <property type="molecule type" value="Genomic_DNA"/>
</dbReference>
<keyword evidence="2" id="KW-1133">Transmembrane helix</keyword>
<evidence type="ECO:0000313" key="6">
    <source>
        <dbReference type="Proteomes" id="UP000595703"/>
    </source>
</evidence>
<dbReference type="Proteomes" id="UP000595703">
    <property type="component" value="Chromosome"/>
</dbReference>
<feature type="domain" description="Htaa" evidence="4">
    <location>
        <begin position="355"/>
        <end position="527"/>
    </location>
</feature>
<feature type="compositionally biased region" description="Low complexity" evidence="1">
    <location>
        <begin position="283"/>
        <end position="330"/>
    </location>
</feature>
<feature type="region of interest" description="Disordered" evidence="1">
    <location>
        <begin position="537"/>
        <end position="565"/>
    </location>
</feature>
<feature type="chain" id="PRO_5032381382" description="Htaa domain-containing protein" evidence="3">
    <location>
        <begin position="24"/>
        <end position="612"/>
    </location>
</feature>
<dbReference type="InterPro" id="IPR007331">
    <property type="entry name" value="Htaa"/>
</dbReference>
<keyword evidence="2" id="KW-0812">Transmembrane</keyword>
<evidence type="ECO:0000256" key="2">
    <source>
        <dbReference type="SAM" id="Phobius"/>
    </source>
</evidence>
<sequence length="612" mass="60289">MSVLALVLALAAAFLVRAQSAFASTVAVSDASFVWGLDATASAGAYFGGCNFLSAGAAGDTGSSVVWTQSSPSPGYAARVGNVSVEKPDTAGTYGLASWATRCQGPDGGAVSTSTNTGSRVRIVGGSGTVDPSANTASVQWEGSFTSAFYGGMVYWTATDPKLTVNADGSGEVTATLGGYGADMNDASKWAALPATVVTLAELSGVEVTDSGFTVAPSYRGVEVSVPGGGAGQYRSGADWGSWPQSFVDFQQLTGESSYWYSSNLADADKVAAPLTVGWPALPSGSPGDPTGTPASPGTPTDAGPPTASGTPTAGGTPTASGSPTAPASGGPSGTPAGGSPSAQGCTLSDGVKGGSLVWGFKESFRSYVVSGGSANSITAGDGARVLDQDLAVAGKAASGTFLWPYASSSSYTGPAGFTVQYGGKVEFSYPAHLFDIVIEDPEVVVKGTSGTLYADVSLTVTENGKADTDARDHVALASLDLGDSGPAESADGITLVAHTAIQDTDAFTFDGSAFYQKGQALDDATVLLSGCTGTRTGGASAGGASGGSASGGSPTGSDTDGGVIPTVQYRPGALASTGAAIGLPLAASLAALAVGAALVGSVRLRVRRRRG</sequence>
<reference evidence="5 6" key="4">
    <citation type="journal article" date="2020" name="Sci. Rep.">
        <title>beta-carboline chemical signals induce reveromycin production through a LuxR family regulator in Streptomyces sp. SN-593.</title>
        <authorList>
            <person name="Panthee S."/>
            <person name="Kito N."/>
            <person name="Hayashi T."/>
            <person name="Shimizu T."/>
            <person name="Ishikawa J."/>
            <person name="Hamamoto H."/>
            <person name="Osada H."/>
            <person name="Takahashi S."/>
        </authorList>
    </citation>
    <scope>NUCLEOTIDE SEQUENCE [LARGE SCALE GENOMIC DNA]</scope>
    <source>
        <strain evidence="5 6">SN-593</strain>
    </source>
</reference>
<accession>A0A7U3VMY6</accession>
<proteinExistence type="predicted"/>
<dbReference type="Pfam" id="PF04213">
    <property type="entry name" value="HtaA"/>
    <property type="match status" value="1"/>
</dbReference>
<keyword evidence="3" id="KW-0732">Signal</keyword>
<evidence type="ECO:0000256" key="3">
    <source>
        <dbReference type="SAM" id="SignalP"/>
    </source>
</evidence>
<name>A0A7U3VMY6_9ACTN</name>
<organism evidence="5 6">
    <name type="scientific">Actinacidiphila reveromycinica</name>
    <dbReference type="NCBI Taxonomy" id="659352"/>
    <lineage>
        <taxon>Bacteria</taxon>
        <taxon>Bacillati</taxon>
        <taxon>Actinomycetota</taxon>
        <taxon>Actinomycetes</taxon>
        <taxon>Kitasatosporales</taxon>
        <taxon>Streptomycetaceae</taxon>
        <taxon>Actinacidiphila</taxon>
    </lineage>
</organism>
<evidence type="ECO:0000256" key="1">
    <source>
        <dbReference type="SAM" id="MobiDB-lite"/>
    </source>
</evidence>
<feature type="signal peptide" evidence="3">
    <location>
        <begin position="1"/>
        <end position="23"/>
    </location>
</feature>
<evidence type="ECO:0000259" key="4">
    <source>
        <dbReference type="Pfam" id="PF04213"/>
    </source>
</evidence>
<reference evidence="5 6" key="3">
    <citation type="journal article" date="2011" name="Nat. Chem. Biol.">
        <title>Reveromycin A biosynthesis uses RevG and RevJ for stereospecific spiroacetal formation.</title>
        <authorList>
            <person name="Takahashi S."/>
            <person name="Toyoda A."/>
            <person name="Sekiyama Y."/>
            <person name="Takagi H."/>
            <person name="Nogawa T."/>
            <person name="Uramoto M."/>
            <person name="Suzuki R."/>
            <person name="Koshino H."/>
            <person name="Kumano T."/>
            <person name="Panthee S."/>
            <person name="Dairi T."/>
            <person name="Ishikawa J."/>
            <person name="Ikeda H."/>
            <person name="Sakaki Y."/>
            <person name="Osada H."/>
        </authorList>
    </citation>
    <scope>NUCLEOTIDE SEQUENCE [LARGE SCALE GENOMIC DNA]</scope>
    <source>
        <strain evidence="5 6">SN-593</strain>
    </source>
</reference>
<evidence type="ECO:0000313" key="5">
    <source>
        <dbReference type="EMBL" id="BBA97039.1"/>
    </source>
</evidence>
<feature type="transmembrane region" description="Helical" evidence="2">
    <location>
        <begin position="582"/>
        <end position="603"/>
    </location>
</feature>
<reference evidence="5 6" key="1">
    <citation type="journal article" date="2010" name="J. Bacteriol.">
        <title>Biochemical characterization of a novel indole prenyltransferase from Streptomyces sp. SN-593.</title>
        <authorList>
            <person name="Takahashi S."/>
            <person name="Takagi H."/>
            <person name="Toyoda A."/>
            <person name="Uramoto M."/>
            <person name="Nogawa T."/>
            <person name="Ueki M."/>
            <person name="Sakaki Y."/>
            <person name="Osada H."/>
        </authorList>
    </citation>
    <scope>NUCLEOTIDE SEQUENCE [LARGE SCALE GENOMIC DNA]</scope>
    <source>
        <strain evidence="5 6">SN-593</strain>
    </source>
</reference>
<feature type="region of interest" description="Disordered" evidence="1">
    <location>
        <begin position="281"/>
        <end position="347"/>
    </location>
</feature>
<feature type="compositionally biased region" description="Gly residues" evidence="1">
    <location>
        <begin position="537"/>
        <end position="555"/>
    </location>
</feature>
<keyword evidence="2" id="KW-0472">Membrane</keyword>
<dbReference type="AlphaFoldDB" id="A0A7U3VMY6"/>